<reference evidence="1 2" key="1">
    <citation type="journal article" date="2019" name="Sci. Rep.">
        <title>A high-quality genome of Eragrostis curvula grass provides insights into Poaceae evolution and supports new strategies to enhance forage quality.</title>
        <authorList>
            <person name="Carballo J."/>
            <person name="Santos B.A.C.M."/>
            <person name="Zappacosta D."/>
            <person name="Garbus I."/>
            <person name="Selva J.P."/>
            <person name="Gallo C.A."/>
            <person name="Diaz A."/>
            <person name="Albertini E."/>
            <person name="Caccamo M."/>
            <person name="Echenique V."/>
        </authorList>
    </citation>
    <scope>NUCLEOTIDE SEQUENCE [LARGE SCALE GENOMIC DNA]</scope>
    <source>
        <strain evidence="2">cv. Victoria</strain>
        <tissue evidence="1">Leaf</tissue>
    </source>
</reference>
<comment type="caution">
    <text evidence="1">The sequence shown here is derived from an EMBL/GenBank/DDBJ whole genome shotgun (WGS) entry which is preliminary data.</text>
</comment>
<dbReference type="EMBL" id="RWGY01001130">
    <property type="protein sequence ID" value="TVT96778.1"/>
    <property type="molecule type" value="Genomic_DNA"/>
</dbReference>
<keyword evidence="2" id="KW-1185">Reference proteome</keyword>
<dbReference type="AlphaFoldDB" id="A0A5J9SD37"/>
<proteinExistence type="predicted"/>
<dbReference type="Gramene" id="TVT96778">
    <property type="protein sequence ID" value="TVT96778"/>
    <property type="gene ID" value="EJB05_58019"/>
</dbReference>
<feature type="non-terminal residue" evidence="1">
    <location>
        <position position="1"/>
    </location>
</feature>
<organism evidence="1 2">
    <name type="scientific">Eragrostis curvula</name>
    <name type="common">weeping love grass</name>
    <dbReference type="NCBI Taxonomy" id="38414"/>
    <lineage>
        <taxon>Eukaryota</taxon>
        <taxon>Viridiplantae</taxon>
        <taxon>Streptophyta</taxon>
        <taxon>Embryophyta</taxon>
        <taxon>Tracheophyta</taxon>
        <taxon>Spermatophyta</taxon>
        <taxon>Magnoliopsida</taxon>
        <taxon>Liliopsida</taxon>
        <taxon>Poales</taxon>
        <taxon>Poaceae</taxon>
        <taxon>PACMAD clade</taxon>
        <taxon>Chloridoideae</taxon>
        <taxon>Eragrostideae</taxon>
        <taxon>Eragrostidinae</taxon>
        <taxon>Eragrostis</taxon>
    </lineage>
</organism>
<protein>
    <submittedName>
        <fullName evidence="1">Uncharacterized protein</fullName>
    </submittedName>
</protein>
<evidence type="ECO:0000313" key="2">
    <source>
        <dbReference type="Proteomes" id="UP000324897"/>
    </source>
</evidence>
<gene>
    <name evidence="1" type="ORF">EJB05_58019</name>
</gene>
<dbReference type="Proteomes" id="UP000324897">
    <property type="component" value="Unassembled WGS sequence"/>
</dbReference>
<evidence type="ECO:0000313" key="1">
    <source>
        <dbReference type="EMBL" id="TVT96778.1"/>
    </source>
</evidence>
<accession>A0A5J9SD37</accession>
<name>A0A5J9SD37_9POAL</name>
<sequence>MRPEPKAQPTRPATTTVGGVNVPGAHAGATIVGNVNAPEAHAGATTVVTFYGTATCPNNPARVISDATVKVITTDRTVLATAKTGPNGKYTASVAISPEKVPTLTGVQAEITVPPKACGPQAEGTIHVILVPQKISFH</sequence>